<dbReference type="Gene3D" id="1.10.260.40">
    <property type="entry name" value="lambda repressor-like DNA-binding domains"/>
    <property type="match status" value="1"/>
</dbReference>
<sequence>MKKETTIYDLAEHLSLSPSTVSRALNDHPAINQKTKERVNKAAEKFGYQLNTFAKNLRKKSTDTLGVITPKLDSTFMASVLAGMEKVANQSGYNLLITQSQESQEKEIANAKTMFSSRVDGLMVSASAETETLEHFDQFVNKGVPVLFFDRVLEDSKMVKIVIDNRKAGRQATEHLIEQGCKRIWHITGDLRRNVYSDRYKGYRDALKKAGLPLDESSLFESKLIPDDVDEIVEVIKKSKQKPDGIFVSNDLYAGSLLIALKYSGLRIPEDIAIVGFNNDPISRIIEPKLTTVHYPAYEMGELTAKTLIDHIKGEVDMNMQDTLILSHKLIVRGSSDRSGQK</sequence>
<dbReference type="Gene3D" id="3.40.50.2300">
    <property type="match status" value="2"/>
</dbReference>
<dbReference type="InterPro" id="IPR028082">
    <property type="entry name" value="Peripla_BP_I"/>
</dbReference>
<dbReference type="PANTHER" id="PTHR30146:SF109">
    <property type="entry name" value="HTH-TYPE TRANSCRIPTIONAL REGULATOR GALS"/>
    <property type="match status" value="1"/>
</dbReference>
<dbReference type="PROSITE" id="PS50932">
    <property type="entry name" value="HTH_LACI_2"/>
    <property type="match status" value="1"/>
</dbReference>
<dbReference type="Pfam" id="PF00356">
    <property type="entry name" value="LacI"/>
    <property type="match status" value="1"/>
</dbReference>
<dbReference type="OrthoDB" id="833520at2"/>
<dbReference type="AlphaFoldDB" id="A0A0P7C5M6"/>
<keyword evidence="6" id="KW-1185">Reference proteome</keyword>
<dbReference type="InterPro" id="IPR046335">
    <property type="entry name" value="LacI/GalR-like_sensor"/>
</dbReference>
<evidence type="ECO:0000313" key="6">
    <source>
        <dbReference type="Proteomes" id="UP000050454"/>
    </source>
</evidence>
<dbReference type="PANTHER" id="PTHR30146">
    <property type="entry name" value="LACI-RELATED TRANSCRIPTIONAL REPRESSOR"/>
    <property type="match status" value="1"/>
</dbReference>
<evidence type="ECO:0000256" key="2">
    <source>
        <dbReference type="ARBA" id="ARBA00023125"/>
    </source>
</evidence>
<dbReference type="EMBL" id="LGTQ01000006">
    <property type="protein sequence ID" value="KPM48619.1"/>
    <property type="molecule type" value="Genomic_DNA"/>
</dbReference>
<evidence type="ECO:0000256" key="1">
    <source>
        <dbReference type="ARBA" id="ARBA00023015"/>
    </source>
</evidence>
<dbReference type="STRING" id="1605367.AFM12_08400"/>
<name>A0A0P7C5M6_9BACT</name>
<evidence type="ECO:0000256" key="3">
    <source>
        <dbReference type="ARBA" id="ARBA00023163"/>
    </source>
</evidence>
<dbReference type="CDD" id="cd06267">
    <property type="entry name" value="PBP1_LacI_sugar_binding-like"/>
    <property type="match status" value="1"/>
</dbReference>
<evidence type="ECO:0000313" key="5">
    <source>
        <dbReference type="EMBL" id="KPM48619.1"/>
    </source>
</evidence>
<comment type="caution">
    <text evidence="5">The sequence shown here is derived from an EMBL/GenBank/DDBJ whole genome shotgun (WGS) entry which is preliminary data.</text>
</comment>
<protein>
    <submittedName>
        <fullName evidence="5">LacI family transcriptional regulator</fullName>
    </submittedName>
</protein>
<reference evidence="5 6" key="1">
    <citation type="submission" date="2015-07" db="EMBL/GenBank/DDBJ databases">
        <title>The draft genome sequence of Leadbetterella sp. JN14-9.</title>
        <authorList>
            <person name="Liu Y."/>
            <person name="Du J."/>
            <person name="Shao Z."/>
        </authorList>
    </citation>
    <scope>NUCLEOTIDE SEQUENCE [LARGE SCALE GENOMIC DNA]</scope>
    <source>
        <strain evidence="5 6">JN14-9</strain>
    </source>
</reference>
<dbReference type="InterPro" id="IPR000843">
    <property type="entry name" value="HTH_LacI"/>
</dbReference>
<gene>
    <name evidence="5" type="ORF">AFM12_08400</name>
</gene>
<dbReference type="InterPro" id="IPR010982">
    <property type="entry name" value="Lambda_DNA-bd_dom_sf"/>
</dbReference>
<accession>A0A0P7C5M6</accession>
<dbReference type="GO" id="GO:0000976">
    <property type="term" value="F:transcription cis-regulatory region binding"/>
    <property type="evidence" value="ECO:0007669"/>
    <property type="project" value="TreeGrafter"/>
</dbReference>
<dbReference type="Pfam" id="PF13377">
    <property type="entry name" value="Peripla_BP_3"/>
    <property type="match status" value="1"/>
</dbReference>
<dbReference type="Proteomes" id="UP000050454">
    <property type="component" value="Unassembled WGS sequence"/>
</dbReference>
<dbReference type="CDD" id="cd01392">
    <property type="entry name" value="HTH_LacI"/>
    <property type="match status" value="1"/>
</dbReference>
<organism evidence="5 6">
    <name type="scientific">Jiulongibacter sediminis</name>
    <dbReference type="NCBI Taxonomy" id="1605367"/>
    <lineage>
        <taxon>Bacteria</taxon>
        <taxon>Pseudomonadati</taxon>
        <taxon>Bacteroidota</taxon>
        <taxon>Cytophagia</taxon>
        <taxon>Cytophagales</taxon>
        <taxon>Leadbetterellaceae</taxon>
        <taxon>Jiulongibacter</taxon>
    </lineage>
</organism>
<dbReference type="RefSeq" id="WP_055146576.1">
    <property type="nucleotide sequence ID" value="NZ_JXSZ01000006.1"/>
</dbReference>
<dbReference type="PATRIC" id="fig|1605367.3.peg.3059"/>
<dbReference type="SUPFAM" id="SSF47413">
    <property type="entry name" value="lambda repressor-like DNA-binding domains"/>
    <property type="match status" value="1"/>
</dbReference>
<keyword evidence="2" id="KW-0238">DNA-binding</keyword>
<dbReference type="SUPFAM" id="SSF53822">
    <property type="entry name" value="Periplasmic binding protein-like I"/>
    <property type="match status" value="1"/>
</dbReference>
<dbReference type="GO" id="GO:0003700">
    <property type="term" value="F:DNA-binding transcription factor activity"/>
    <property type="evidence" value="ECO:0007669"/>
    <property type="project" value="TreeGrafter"/>
</dbReference>
<keyword evidence="1" id="KW-0805">Transcription regulation</keyword>
<keyword evidence="3" id="KW-0804">Transcription</keyword>
<dbReference type="SMART" id="SM00354">
    <property type="entry name" value="HTH_LACI"/>
    <property type="match status" value="1"/>
</dbReference>
<evidence type="ECO:0000259" key="4">
    <source>
        <dbReference type="PROSITE" id="PS50932"/>
    </source>
</evidence>
<feature type="domain" description="HTH lacI-type" evidence="4">
    <location>
        <begin position="5"/>
        <end position="59"/>
    </location>
</feature>
<proteinExistence type="predicted"/>